<accession>A0A081BNA6</accession>
<evidence type="ECO:0000313" key="2">
    <source>
        <dbReference type="Proteomes" id="UP000030700"/>
    </source>
</evidence>
<dbReference type="HOGENOM" id="CLU_2858586_0_0_0"/>
<evidence type="ECO:0000313" key="1">
    <source>
        <dbReference type="EMBL" id="GAK51872.1"/>
    </source>
</evidence>
<proteinExistence type="predicted"/>
<gene>
    <name evidence="1" type="ORF">U14_03118</name>
</gene>
<name>A0A081BNA6_9BACT</name>
<organism evidence="1">
    <name type="scientific">Candidatus Moduliflexus flocculans</name>
    <dbReference type="NCBI Taxonomy" id="1499966"/>
    <lineage>
        <taxon>Bacteria</taxon>
        <taxon>Candidatus Moduliflexota</taxon>
        <taxon>Candidatus Moduliflexia</taxon>
        <taxon>Candidatus Moduliflexales</taxon>
        <taxon>Candidatus Moduliflexaceae</taxon>
    </lineage>
</organism>
<dbReference type="AlphaFoldDB" id="A0A081BNA6"/>
<protein>
    <submittedName>
        <fullName evidence="1">Uncharacterized protein</fullName>
    </submittedName>
</protein>
<dbReference type="Proteomes" id="UP000030700">
    <property type="component" value="Unassembled WGS sequence"/>
</dbReference>
<keyword evidence="2" id="KW-1185">Reference proteome</keyword>
<sequence>MNIAHTYFQQQLKSEAFRHAYFEEKAKLDIEYQLEELKQAIRIKQPIEELLRRIDDIERYVMAV</sequence>
<dbReference type="EMBL" id="DF820457">
    <property type="protein sequence ID" value="GAK51872.1"/>
    <property type="molecule type" value="Genomic_DNA"/>
</dbReference>
<reference evidence="1" key="1">
    <citation type="journal article" date="2015" name="PeerJ">
        <title>First genomic representation of candidate bacterial phylum KSB3 points to enhanced environmental sensing as a trigger of wastewater bulking.</title>
        <authorList>
            <person name="Sekiguchi Y."/>
            <person name="Ohashi A."/>
            <person name="Parks D.H."/>
            <person name="Yamauchi T."/>
            <person name="Tyson G.W."/>
            <person name="Hugenholtz P."/>
        </authorList>
    </citation>
    <scope>NUCLEOTIDE SEQUENCE [LARGE SCALE GENOMIC DNA]</scope>
</reference>